<proteinExistence type="predicted"/>
<evidence type="ECO:0000313" key="4">
    <source>
        <dbReference type="EMBL" id="KAH0553419.1"/>
    </source>
</evidence>
<feature type="signal peptide" evidence="2">
    <location>
        <begin position="1"/>
        <end position="16"/>
    </location>
</feature>
<dbReference type="Proteomes" id="UP000750711">
    <property type="component" value="Unassembled WGS sequence"/>
</dbReference>
<evidence type="ECO:0000256" key="1">
    <source>
        <dbReference type="SAM" id="MobiDB-lite"/>
    </source>
</evidence>
<comment type="caution">
    <text evidence="4">The sequence shown here is derived from an EMBL/GenBank/DDBJ whole genome shotgun (WGS) entry which is preliminary data.</text>
</comment>
<dbReference type="Pfam" id="PF05345">
    <property type="entry name" value="He_PIG"/>
    <property type="match status" value="3"/>
</dbReference>
<feature type="region of interest" description="Disordered" evidence="1">
    <location>
        <begin position="421"/>
        <end position="454"/>
    </location>
</feature>
<keyword evidence="2" id="KW-0732">Signal</keyword>
<organism evidence="4 5">
    <name type="scientific">Trichoglossum hirsutum</name>
    <dbReference type="NCBI Taxonomy" id="265104"/>
    <lineage>
        <taxon>Eukaryota</taxon>
        <taxon>Fungi</taxon>
        <taxon>Dikarya</taxon>
        <taxon>Ascomycota</taxon>
        <taxon>Pezizomycotina</taxon>
        <taxon>Geoglossomycetes</taxon>
        <taxon>Geoglossales</taxon>
        <taxon>Geoglossaceae</taxon>
        <taxon>Trichoglossum</taxon>
    </lineage>
</organism>
<reference evidence="4" key="1">
    <citation type="submission" date="2021-03" db="EMBL/GenBank/DDBJ databases">
        <title>Comparative genomics and phylogenomic investigation of the class Geoglossomycetes provide insights into ecological specialization and systematics.</title>
        <authorList>
            <person name="Melie T."/>
            <person name="Pirro S."/>
            <person name="Miller A.N."/>
            <person name="Quandt A."/>
        </authorList>
    </citation>
    <scope>NUCLEOTIDE SEQUENCE</scope>
    <source>
        <strain evidence="4">CAQ_001_2017</strain>
    </source>
</reference>
<accession>A0A9P8L7E9</accession>
<feature type="compositionally biased region" description="Low complexity" evidence="1">
    <location>
        <begin position="421"/>
        <end position="447"/>
    </location>
</feature>
<feature type="domain" description="Dystroglycan-type cadherin-like" evidence="3">
    <location>
        <begin position="127"/>
        <end position="231"/>
    </location>
</feature>
<dbReference type="EMBL" id="JAGHQM010001485">
    <property type="protein sequence ID" value="KAH0553419.1"/>
    <property type="molecule type" value="Genomic_DNA"/>
</dbReference>
<feature type="chain" id="PRO_5040163539" description="Dystroglycan-type cadherin-like domain-containing protein" evidence="2">
    <location>
        <begin position="17"/>
        <end position="928"/>
    </location>
</feature>
<feature type="compositionally biased region" description="Low complexity" evidence="1">
    <location>
        <begin position="917"/>
        <end position="928"/>
    </location>
</feature>
<feature type="domain" description="Dystroglycan-type cadherin-like" evidence="3">
    <location>
        <begin position="324"/>
        <end position="419"/>
    </location>
</feature>
<gene>
    <name evidence="4" type="ORF">GP486_006512</name>
</gene>
<dbReference type="Gene3D" id="2.60.40.10">
    <property type="entry name" value="Immunoglobulins"/>
    <property type="match status" value="4"/>
</dbReference>
<dbReference type="SUPFAM" id="SSF49313">
    <property type="entry name" value="Cadherin-like"/>
    <property type="match status" value="4"/>
</dbReference>
<sequence>MVAMAILLSLIELVEAVPQIAFPINSQVPPVARVSQPFSFVFPASTFSSNMPSMNYTLSGAPPWLRLDGGSRIFSGTPASSDVGPAAFQLIAEDDSGSADMDVKFIVSSEPGPQLGKGLSDQLRTFGPTSGASSILLYPLAPFSFAFLKDTFTGGEDIVTYYAVSADHTPLPSWVNFDSGSLRFSGVTPPWTSLIAPPQHFDIQLIASDILGFAGTAVTFSLVVSNHMLVFGEGGNTLNVTEGVPVNFTDLRSELLLDGNPINDGDLKAATAEVPDWLNFDSHSLILHGTPPPGAFSQAVNISVTDVYGDVAVGTTSIWVSSTLFASSIGNLSATAGKHFSYTISRTIFKDPNVVVKADISPSTAWLTFDSKHLRFDGNVPHDAVSSDIKVNLTATSKSSSSSGFQVFVIQVENSDARATSTAQSSSITPIISQTRSSQATATSKAKNGGSSNSRRKVAALVVAPCLFLTVAIAGMTFWCRHRHREKTGWDRSRRSPVISRPLECIEEPWPTADNAKSLDYGAPWRAPFLGTLSATWGSSTDFQHANYQQTKDQALGTGGLNSHSREIVDSREFVRLPQGDSATSASAMNFSFKTHARLGGSQLPNRADEISDASYPLKRESRSFGSYSNGNGNTFLGRRLSGGHSSSGFGLSDYVTPKRSWRRTGSSRNWETVRASDVSAVTVSTDVLLGQFPGIPVVTSPDPVGLANARPERRGYILRRGQSPFFGGTSRADSSNRSSQAWIYTPSRSAHSVSQTGPGDSFSLLDSVLKDLKAAGDYSLPSVDEPGNGSRPGLGTRFSGISQISKFSDDSSRFKSIGSALYSRDFSRDETGLAEVTDGFGHQPWHRKGETFTDQGSFYFAGESKESILEYEAVRLRGVAGDNAAASGTYPTLKLVDLKGKRPMSVDGRTPRSVQSGGSASGSLAFL</sequence>
<keyword evidence="5" id="KW-1185">Reference proteome</keyword>
<name>A0A9P8L7E9_9PEZI</name>
<dbReference type="SMART" id="SM00736">
    <property type="entry name" value="CADG"/>
    <property type="match status" value="3"/>
</dbReference>
<dbReference type="GO" id="GO:0016020">
    <property type="term" value="C:membrane"/>
    <property type="evidence" value="ECO:0007669"/>
    <property type="project" value="InterPro"/>
</dbReference>
<evidence type="ECO:0000313" key="5">
    <source>
        <dbReference type="Proteomes" id="UP000750711"/>
    </source>
</evidence>
<dbReference type="GO" id="GO:0005509">
    <property type="term" value="F:calcium ion binding"/>
    <property type="evidence" value="ECO:0007669"/>
    <property type="project" value="InterPro"/>
</dbReference>
<dbReference type="InterPro" id="IPR013783">
    <property type="entry name" value="Ig-like_fold"/>
</dbReference>
<dbReference type="InterPro" id="IPR015919">
    <property type="entry name" value="Cadherin-like_sf"/>
</dbReference>
<dbReference type="InterPro" id="IPR006644">
    <property type="entry name" value="Cadg"/>
</dbReference>
<feature type="domain" description="Dystroglycan-type cadherin-like" evidence="3">
    <location>
        <begin position="19"/>
        <end position="115"/>
    </location>
</feature>
<dbReference type="AlphaFoldDB" id="A0A9P8L7E9"/>
<protein>
    <recommendedName>
        <fullName evidence="3">Dystroglycan-type cadherin-like domain-containing protein</fullName>
    </recommendedName>
</protein>
<evidence type="ECO:0000259" key="3">
    <source>
        <dbReference type="SMART" id="SM00736"/>
    </source>
</evidence>
<feature type="region of interest" description="Disordered" evidence="1">
    <location>
        <begin position="902"/>
        <end position="928"/>
    </location>
</feature>
<evidence type="ECO:0000256" key="2">
    <source>
        <dbReference type="SAM" id="SignalP"/>
    </source>
</evidence>